<dbReference type="PATRIC" id="fig|1872076.5.peg.764"/>
<keyword evidence="6" id="KW-0285">Flavoprotein</keyword>
<keyword evidence="5" id="KW-0813">Transport</keyword>
<dbReference type="PRINTS" id="PR00368">
    <property type="entry name" value="FADPNR"/>
</dbReference>
<dbReference type="PROSITE" id="PS00504">
    <property type="entry name" value="FRD_SDH_FAD_BINDING"/>
    <property type="match status" value="1"/>
</dbReference>
<dbReference type="InterPro" id="IPR037099">
    <property type="entry name" value="Fum_R/Succ_DH_flav-like_C_sf"/>
</dbReference>
<dbReference type="EC" id="1.3.5.1" evidence="4"/>
<gene>
    <name evidence="16" type="ORF">SCARUB_00663</name>
</gene>
<evidence type="ECO:0000256" key="3">
    <source>
        <dbReference type="ARBA" id="ARBA00008040"/>
    </source>
</evidence>
<evidence type="ECO:0000256" key="10">
    <source>
        <dbReference type="ARBA" id="ARBA00023136"/>
    </source>
</evidence>
<feature type="coiled-coil region" evidence="13">
    <location>
        <begin position="484"/>
        <end position="511"/>
    </location>
</feature>
<dbReference type="SUPFAM" id="SSF46977">
    <property type="entry name" value="Succinate dehydrogenase/fumarate reductase flavoprotein C-terminal domain"/>
    <property type="match status" value="1"/>
</dbReference>
<dbReference type="Pfam" id="PF02910">
    <property type="entry name" value="Succ_DH_flav_C"/>
    <property type="match status" value="1"/>
</dbReference>
<dbReference type="InterPro" id="IPR003953">
    <property type="entry name" value="FAD-dep_OxRdtase_2_FAD-bd"/>
</dbReference>
<comment type="caution">
    <text evidence="16">The sequence shown here is derived from an EMBL/GenBank/DDBJ whole genome shotgun (WGS) entry which is preliminary data.</text>
</comment>
<feature type="domain" description="Fumarate reductase/succinate dehydrogenase flavoprotein-like C-terminal" evidence="15">
    <location>
        <begin position="465"/>
        <end position="589"/>
    </location>
</feature>
<dbReference type="GO" id="GO:0022900">
    <property type="term" value="P:electron transport chain"/>
    <property type="evidence" value="ECO:0007669"/>
    <property type="project" value="InterPro"/>
</dbReference>
<comment type="cofactor">
    <cofactor evidence="1">
        <name>FAD</name>
        <dbReference type="ChEBI" id="CHEBI:57692"/>
    </cofactor>
</comment>
<dbReference type="InterPro" id="IPR036188">
    <property type="entry name" value="FAD/NAD-bd_sf"/>
</dbReference>
<evidence type="ECO:0000256" key="8">
    <source>
        <dbReference type="ARBA" id="ARBA00022982"/>
    </source>
</evidence>
<dbReference type="Pfam" id="PF00890">
    <property type="entry name" value="FAD_binding_2"/>
    <property type="match status" value="1"/>
</dbReference>
<keyword evidence="8" id="KW-0249">Electron transport</keyword>
<evidence type="ECO:0000256" key="12">
    <source>
        <dbReference type="PIRSR" id="PIRSR000171-1"/>
    </source>
</evidence>
<dbReference type="NCBIfam" id="TIGR01812">
    <property type="entry name" value="sdhA_frdA_Gneg"/>
    <property type="match status" value="1"/>
</dbReference>
<keyword evidence="7" id="KW-0274">FAD</keyword>
<dbReference type="SUPFAM" id="SSF51905">
    <property type="entry name" value="FAD/NAD(P)-binding domain"/>
    <property type="match status" value="1"/>
</dbReference>
<dbReference type="GO" id="GO:0050660">
    <property type="term" value="F:flavin adenine dinucleotide binding"/>
    <property type="evidence" value="ECO:0007669"/>
    <property type="project" value="InterPro"/>
</dbReference>
<dbReference type="InterPro" id="IPR027477">
    <property type="entry name" value="Succ_DH/fumarate_Rdtase_cat_sf"/>
</dbReference>
<evidence type="ECO:0000256" key="7">
    <source>
        <dbReference type="ARBA" id="ARBA00022827"/>
    </source>
</evidence>
<dbReference type="GO" id="GO:0009055">
    <property type="term" value="F:electron transfer activity"/>
    <property type="evidence" value="ECO:0007669"/>
    <property type="project" value="TreeGrafter"/>
</dbReference>
<accession>A0A1E3XEX7</accession>
<evidence type="ECO:0000313" key="16">
    <source>
        <dbReference type="EMBL" id="ODS34187.1"/>
    </source>
</evidence>
<dbReference type="Gene3D" id="3.90.700.10">
    <property type="entry name" value="Succinate dehydrogenase/fumarate reductase flavoprotein, catalytic domain"/>
    <property type="match status" value="1"/>
</dbReference>
<evidence type="ECO:0000256" key="2">
    <source>
        <dbReference type="ARBA" id="ARBA00004515"/>
    </source>
</evidence>
<dbReference type="PIRSF" id="PIRSF000171">
    <property type="entry name" value="SDHA_APRA_LASPO"/>
    <property type="match status" value="1"/>
</dbReference>
<comment type="similarity">
    <text evidence="3">Belongs to the FAD-dependent oxidoreductase 2 family. FRD/SDH subfamily.</text>
</comment>
<evidence type="ECO:0000256" key="9">
    <source>
        <dbReference type="ARBA" id="ARBA00023002"/>
    </source>
</evidence>
<evidence type="ECO:0000256" key="6">
    <source>
        <dbReference type="ARBA" id="ARBA00022630"/>
    </source>
</evidence>
<feature type="active site" description="Proton acceptor" evidence="12">
    <location>
        <position position="288"/>
    </location>
</feature>
<dbReference type="Gene3D" id="1.20.58.100">
    <property type="entry name" value="Fumarate reductase/succinate dehydrogenase flavoprotein-like, C-terminal domain"/>
    <property type="match status" value="1"/>
</dbReference>
<organism evidence="16 17">
    <name type="scientific">Candidatus Scalindua rubra</name>
    <dbReference type="NCBI Taxonomy" id="1872076"/>
    <lineage>
        <taxon>Bacteria</taxon>
        <taxon>Pseudomonadati</taxon>
        <taxon>Planctomycetota</taxon>
        <taxon>Candidatus Brocadiia</taxon>
        <taxon>Candidatus Brocadiales</taxon>
        <taxon>Candidatus Scalinduaceae</taxon>
        <taxon>Candidatus Scalindua</taxon>
    </lineage>
</organism>
<dbReference type="AlphaFoldDB" id="A0A1E3XEX7"/>
<keyword evidence="10" id="KW-0472">Membrane</keyword>
<evidence type="ECO:0000259" key="15">
    <source>
        <dbReference type="Pfam" id="PF02910"/>
    </source>
</evidence>
<dbReference type="Proteomes" id="UP000094056">
    <property type="component" value="Unassembled WGS sequence"/>
</dbReference>
<dbReference type="PANTHER" id="PTHR11632">
    <property type="entry name" value="SUCCINATE DEHYDROGENASE 2 FLAVOPROTEIN SUBUNIT"/>
    <property type="match status" value="1"/>
</dbReference>
<dbReference type="EMBL" id="MAYW01000011">
    <property type="protein sequence ID" value="ODS34187.1"/>
    <property type="molecule type" value="Genomic_DNA"/>
</dbReference>
<sequence>MKPIYHDTIVVGGGLAGLRAALELDRRNVKVALISKVYPLRSHSVAAQGGINAALGNHPRSYYDNWEKHAFDTIKGSDYLADQDAVIRMTKEAVKRIVELEHWGCPFDRNDEGKIAQRPFGGAGFPRTCYSTDKTGHALLHTLYEQIVKFRQVAERQELTLYNEWLVTRIVVENGRCIGLIGLDIKNGNLSAFKTNAVIFATGGSGRVYGKTTNALINTGMGMAVPYWADVPLKEMEFIQFHPTTLVGKNILITEGCRGEGGYLINNKGERFLEKYKDSKKAMEVAQRDIISRNITKEIMEGGGLKDPTDFASRYVLLDLRHLGEDRIMSRLSGIREICMKFAGIDPVYEPIPVQPGQHYTMGGIDCNKDCETQIKGLYAAGEAACVSVHGANRLGGNSLLDTIVFGTIAGENAANYAQGAIYGSVPPRCNNKDRILDDALKCENRKIESILNSNGKENTSNIKEELNKLMEGKVGIFRNAEALKSALNKIKQLQERYKNISLNYKKCKINLSLMWVLELKGSLDVAEAIIAGALAREESRGSQFRTDFTERNDEDFLKHTLAYYSDEGVKLDYKEVVLGPFEPKAREY</sequence>
<dbReference type="GO" id="GO:0009061">
    <property type="term" value="P:anaerobic respiration"/>
    <property type="evidence" value="ECO:0007669"/>
    <property type="project" value="TreeGrafter"/>
</dbReference>
<evidence type="ECO:0000256" key="11">
    <source>
        <dbReference type="ARBA" id="ARBA00049220"/>
    </source>
</evidence>
<dbReference type="PANTHER" id="PTHR11632:SF51">
    <property type="entry name" value="SUCCINATE DEHYDROGENASE [UBIQUINONE] FLAVOPROTEIN SUBUNIT, MITOCHONDRIAL"/>
    <property type="match status" value="1"/>
</dbReference>
<dbReference type="InterPro" id="IPR003952">
    <property type="entry name" value="FRD_SDH_FAD_BS"/>
</dbReference>
<keyword evidence="13" id="KW-0175">Coiled coil</keyword>
<dbReference type="GO" id="GO:0008177">
    <property type="term" value="F:succinate dehydrogenase (quinone) activity"/>
    <property type="evidence" value="ECO:0007669"/>
    <property type="project" value="UniProtKB-EC"/>
</dbReference>
<evidence type="ECO:0000259" key="14">
    <source>
        <dbReference type="Pfam" id="PF00890"/>
    </source>
</evidence>
<evidence type="ECO:0000256" key="1">
    <source>
        <dbReference type="ARBA" id="ARBA00001974"/>
    </source>
</evidence>
<dbReference type="InterPro" id="IPR014006">
    <property type="entry name" value="Succ_Dhase_FrdA_Gneg"/>
</dbReference>
<evidence type="ECO:0000256" key="13">
    <source>
        <dbReference type="SAM" id="Coils"/>
    </source>
</evidence>
<reference evidence="16 17" key="1">
    <citation type="submission" date="2016-07" db="EMBL/GenBank/DDBJ databases">
        <title>Draft genome of Scalindua rubra, obtained from a brine-seawater interface in the Red Sea, sheds light on salt adaptation in anammox bacteria.</title>
        <authorList>
            <person name="Speth D.R."/>
            <person name="Lagkouvardos I."/>
            <person name="Wang Y."/>
            <person name="Qian P.-Y."/>
            <person name="Dutilh B.E."/>
            <person name="Jetten M.S."/>
        </authorList>
    </citation>
    <scope>NUCLEOTIDE SEQUENCE [LARGE SCALE GENOMIC DNA]</scope>
    <source>
        <strain evidence="16">BSI-1</strain>
    </source>
</reference>
<protein>
    <recommendedName>
        <fullName evidence="4">succinate dehydrogenase</fullName>
        <ecNumber evidence="4">1.3.5.1</ecNumber>
    </recommendedName>
</protein>
<dbReference type="InterPro" id="IPR015939">
    <property type="entry name" value="Fum_Rdtase/Succ_DH_flav-like_C"/>
</dbReference>
<comment type="subcellular location">
    <subcellularLocation>
        <location evidence="2">Cell inner membrane</location>
        <topology evidence="2">Peripheral membrane protein</topology>
        <orientation evidence="2">Cytoplasmic side</orientation>
    </subcellularLocation>
</comment>
<dbReference type="SUPFAM" id="SSF56425">
    <property type="entry name" value="Succinate dehydrogenase/fumarate reductase flavoprotein, catalytic domain"/>
    <property type="match status" value="1"/>
</dbReference>
<name>A0A1E3XEX7_9BACT</name>
<dbReference type="Gene3D" id="3.50.50.60">
    <property type="entry name" value="FAD/NAD(P)-binding domain"/>
    <property type="match status" value="1"/>
</dbReference>
<evidence type="ECO:0000256" key="4">
    <source>
        <dbReference type="ARBA" id="ARBA00012792"/>
    </source>
</evidence>
<proteinExistence type="inferred from homology"/>
<keyword evidence="9" id="KW-0560">Oxidoreductase</keyword>
<evidence type="ECO:0000313" key="17">
    <source>
        <dbReference type="Proteomes" id="UP000094056"/>
    </source>
</evidence>
<dbReference type="FunFam" id="3.90.700.10:FF:000001">
    <property type="entry name" value="Mitochondrial succinate dehydrogenase flavoprotein subunit"/>
    <property type="match status" value="1"/>
</dbReference>
<feature type="domain" description="FAD-dependent oxidoreductase 2 FAD-binding" evidence="14">
    <location>
        <begin position="7"/>
        <end position="400"/>
    </location>
</feature>
<comment type="catalytic activity">
    <reaction evidence="11">
        <text>a quinone + succinate = fumarate + a quinol</text>
        <dbReference type="Rhea" id="RHEA:40523"/>
        <dbReference type="ChEBI" id="CHEBI:24646"/>
        <dbReference type="ChEBI" id="CHEBI:29806"/>
        <dbReference type="ChEBI" id="CHEBI:30031"/>
        <dbReference type="ChEBI" id="CHEBI:132124"/>
        <dbReference type="EC" id="1.3.5.1"/>
    </reaction>
</comment>
<dbReference type="Gene3D" id="4.10.80.40">
    <property type="entry name" value="succinate dehydrogenase protein domain"/>
    <property type="match status" value="1"/>
</dbReference>
<evidence type="ECO:0000256" key="5">
    <source>
        <dbReference type="ARBA" id="ARBA00022448"/>
    </source>
</evidence>
<dbReference type="InterPro" id="IPR030664">
    <property type="entry name" value="SdhA/FrdA/AprA"/>
</dbReference>
<dbReference type="GO" id="GO:0005886">
    <property type="term" value="C:plasma membrane"/>
    <property type="evidence" value="ECO:0007669"/>
    <property type="project" value="UniProtKB-SubCell"/>
</dbReference>